<evidence type="ECO:0000313" key="1">
    <source>
        <dbReference type="EMBL" id="ATV69415.1"/>
    </source>
</evidence>
<gene>
    <name evidence="1" type="ORF">CTM98_01240</name>
</gene>
<dbReference type="Proteomes" id="UP000230781">
    <property type="component" value="Chromosome"/>
</dbReference>
<protein>
    <submittedName>
        <fullName evidence="1">Uncharacterized protein</fullName>
    </submittedName>
</protein>
<sequence>MNIKTKKQILKELERVNKEIEKNKGSSFTLYPLIKYKEALLWILEDKKEGDNYGFKKFNS</sequence>
<evidence type="ECO:0000313" key="2">
    <source>
        <dbReference type="Proteomes" id="UP000230781"/>
    </source>
</evidence>
<dbReference type="AlphaFoldDB" id="A0A2D3PNY6"/>
<accession>A0A2D3PNY6</accession>
<dbReference type="EMBL" id="CP024704">
    <property type="protein sequence ID" value="ATV69415.1"/>
    <property type="molecule type" value="Genomic_DNA"/>
</dbReference>
<reference evidence="1 2" key="1">
    <citation type="submission" date="2017-11" db="EMBL/GenBank/DDBJ databases">
        <title>Genome sequencing of Fusobacterium periodonticum KCOM 2555.</title>
        <authorList>
            <person name="Kook J.-K."/>
            <person name="Park S.-N."/>
            <person name="Lim Y.K."/>
        </authorList>
    </citation>
    <scope>NUCLEOTIDE SEQUENCE [LARGE SCALE GENOMIC DNA]</scope>
    <source>
        <strain evidence="1 2">KCOM 2555</strain>
    </source>
</reference>
<dbReference type="RefSeq" id="WP_100025781.1">
    <property type="nucleotide sequence ID" value="NZ_CP024704.1"/>
</dbReference>
<name>A0A2D3PNY6_9FUSO</name>
<organism evidence="1 2">
    <name type="scientific">Fusobacterium pseudoperiodonticum</name>
    <dbReference type="NCBI Taxonomy" id="2663009"/>
    <lineage>
        <taxon>Bacteria</taxon>
        <taxon>Fusobacteriati</taxon>
        <taxon>Fusobacteriota</taxon>
        <taxon>Fusobacteriia</taxon>
        <taxon>Fusobacteriales</taxon>
        <taxon>Fusobacteriaceae</taxon>
        <taxon>Fusobacterium</taxon>
    </lineage>
</organism>
<proteinExistence type="predicted"/>